<evidence type="ECO:0000313" key="1">
    <source>
        <dbReference type="EMBL" id="KAJ0228426.1"/>
    </source>
</evidence>
<gene>
    <name evidence="1" type="ORF">LSAT_V11C100026880</name>
</gene>
<dbReference type="EMBL" id="NBSK02000001">
    <property type="protein sequence ID" value="KAJ0228426.1"/>
    <property type="molecule type" value="Genomic_DNA"/>
</dbReference>
<evidence type="ECO:0000313" key="2">
    <source>
        <dbReference type="Proteomes" id="UP000235145"/>
    </source>
</evidence>
<dbReference type="AlphaFoldDB" id="A0A9R1XW52"/>
<keyword evidence="2" id="KW-1185">Reference proteome</keyword>
<organism evidence="1 2">
    <name type="scientific">Lactuca sativa</name>
    <name type="common">Garden lettuce</name>
    <dbReference type="NCBI Taxonomy" id="4236"/>
    <lineage>
        <taxon>Eukaryota</taxon>
        <taxon>Viridiplantae</taxon>
        <taxon>Streptophyta</taxon>
        <taxon>Embryophyta</taxon>
        <taxon>Tracheophyta</taxon>
        <taxon>Spermatophyta</taxon>
        <taxon>Magnoliopsida</taxon>
        <taxon>eudicotyledons</taxon>
        <taxon>Gunneridae</taxon>
        <taxon>Pentapetalae</taxon>
        <taxon>asterids</taxon>
        <taxon>campanulids</taxon>
        <taxon>Asterales</taxon>
        <taxon>Asteraceae</taxon>
        <taxon>Cichorioideae</taxon>
        <taxon>Cichorieae</taxon>
        <taxon>Lactucinae</taxon>
        <taxon>Lactuca</taxon>
    </lineage>
</organism>
<sequence length="86" mass="9986">MKMEEISTLSVIINIHAHVMERFPCSHALVVCGFRGDNHFSIINHVYTTVKYKKQYNDMFSPLTHVDYWLEANWSIQPDNSQCVVG</sequence>
<protein>
    <submittedName>
        <fullName evidence="1">Uncharacterized protein</fullName>
    </submittedName>
</protein>
<dbReference type="Proteomes" id="UP000235145">
    <property type="component" value="Unassembled WGS sequence"/>
</dbReference>
<name>A0A9R1XW52_LACSA</name>
<reference evidence="1 2" key="1">
    <citation type="journal article" date="2017" name="Nat. Commun.">
        <title>Genome assembly with in vitro proximity ligation data and whole-genome triplication in lettuce.</title>
        <authorList>
            <person name="Reyes-Chin-Wo S."/>
            <person name="Wang Z."/>
            <person name="Yang X."/>
            <person name="Kozik A."/>
            <person name="Arikit S."/>
            <person name="Song C."/>
            <person name="Xia L."/>
            <person name="Froenicke L."/>
            <person name="Lavelle D.O."/>
            <person name="Truco M.J."/>
            <person name="Xia R."/>
            <person name="Zhu S."/>
            <person name="Xu C."/>
            <person name="Xu H."/>
            <person name="Xu X."/>
            <person name="Cox K."/>
            <person name="Korf I."/>
            <person name="Meyers B.C."/>
            <person name="Michelmore R.W."/>
        </authorList>
    </citation>
    <scope>NUCLEOTIDE SEQUENCE [LARGE SCALE GENOMIC DNA]</scope>
    <source>
        <strain evidence="2">cv. Salinas</strain>
        <tissue evidence="1">Seedlings</tissue>
    </source>
</reference>
<accession>A0A9R1XW52</accession>
<proteinExistence type="predicted"/>
<comment type="caution">
    <text evidence="1">The sequence shown here is derived from an EMBL/GenBank/DDBJ whole genome shotgun (WGS) entry which is preliminary data.</text>
</comment>